<dbReference type="EMBL" id="BQNB010020587">
    <property type="protein sequence ID" value="GJT97529.1"/>
    <property type="molecule type" value="Genomic_DNA"/>
</dbReference>
<feature type="compositionally biased region" description="Polar residues" evidence="1">
    <location>
        <begin position="91"/>
        <end position="117"/>
    </location>
</feature>
<evidence type="ECO:0000313" key="3">
    <source>
        <dbReference type="Proteomes" id="UP001151760"/>
    </source>
</evidence>
<gene>
    <name evidence="2" type="ORF">Tco_1093047</name>
</gene>
<proteinExistence type="predicted"/>
<comment type="caution">
    <text evidence="2">The sequence shown here is derived from an EMBL/GenBank/DDBJ whole genome shotgun (WGS) entry which is preliminary data.</text>
</comment>
<reference evidence="2" key="2">
    <citation type="submission" date="2022-01" db="EMBL/GenBank/DDBJ databases">
        <authorList>
            <person name="Yamashiro T."/>
            <person name="Shiraishi A."/>
            <person name="Satake H."/>
            <person name="Nakayama K."/>
        </authorList>
    </citation>
    <scope>NUCLEOTIDE SEQUENCE</scope>
</reference>
<evidence type="ECO:0000256" key="1">
    <source>
        <dbReference type="SAM" id="MobiDB-lite"/>
    </source>
</evidence>
<dbReference type="PANTHER" id="PTHR34222:SF99">
    <property type="entry name" value="PROTEIN, PUTATIVE-RELATED"/>
    <property type="match status" value="1"/>
</dbReference>
<protein>
    <submittedName>
        <fullName evidence="2">Uncharacterized protein</fullName>
    </submittedName>
</protein>
<feature type="compositionally biased region" description="Polar residues" evidence="1">
    <location>
        <begin position="71"/>
        <end position="80"/>
    </location>
</feature>
<feature type="compositionally biased region" description="Low complexity" evidence="1">
    <location>
        <begin position="81"/>
        <end position="90"/>
    </location>
</feature>
<dbReference type="PANTHER" id="PTHR34222">
    <property type="entry name" value="GAG_PRE-INTEGRS DOMAIN-CONTAINING PROTEIN"/>
    <property type="match status" value="1"/>
</dbReference>
<feature type="region of interest" description="Disordered" evidence="1">
    <location>
        <begin position="71"/>
        <end position="123"/>
    </location>
</feature>
<dbReference type="Proteomes" id="UP001151760">
    <property type="component" value="Unassembled WGS sequence"/>
</dbReference>
<evidence type="ECO:0000313" key="2">
    <source>
        <dbReference type="EMBL" id="GJT97529.1"/>
    </source>
</evidence>
<accession>A0ABQ5ICY8</accession>
<keyword evidence="3" id="KW-1185">Reference proteome</keyword>
<organism evidence="2 3">
    <name type="scientific">Tanacetum coccineum</name>
    <dbReference type="NCBI Taxonomy" id="301880"/>
    <lineage>
        <taxon>Eukaryota</taxon>
        <taxon>Viridiplantae</taxon>
        <taxon>Streptophyta</taxon>
        <taxon>Embryophyta</taxon>
        <taxon>Tracheophyta</taxon>
        <taxon>Spermatophyta</taxon>
        <taxon>Magnoliopsida</taxon>
        <taxon>eudicotyledons</taxon>
        <taxon>Gunneridae</taxon>
        <taxon>Pentapetalae</taxon>
        <taxon>asterids</taxon>
        <taxon>campanulids</taxon>
        <taxon>Asterales</taxon>
        <taxon>Asteraceae</taxon>
        <taxon>Asteroideae</taxon>
        <taxon>Anthemideae</taxon>
        <taxon>Anthemidinae</taxon>
        <taxon>Tanacetum</taxon>
    </lineage>
</organism>
<sequence length="162" mass="18820">MCVCACVCENERINGERDQRKRIIQFLIGLDERSENVKGQILLMNPMPTVAKAHSLIRQEDKEKEGFSFKNTPTALSAHSNNPRNSYNNNLRFDNSRSGRSYYSQGESSRSQNATETTAKKKQFQERCNMWKLQQRRSHQRGMLQDSWLYSGASSTWEVQTY</sequence>
<reference evidence="2" key="1">
    <citation type="journal article" date="2022" name="Int. J. Mol. Sci.">
        <title>Draft Genome of Tanacetum Coccineum: Genomic Comparison of Closely Related Tanacetum-Family Plants.</title>
        <authorList>
            <person name="Yamashiro T."/>
            <person name="Shiraishi A."/>
            <person name="Nakayama K."/>
            <person name="Satake H."/>
        </authorList>
    </citation>
    <scope>NUCLEOTIDE SEQUENCE</scope>
</reference>
<name>A0ABQ5ICY8_9ASTR</name>